<dbReference type="GO" id="GO:0043022">
    <property type="term" value="F:ribosome binding"/>
    <property type="evidence" value="ECO:0007669"/>
    <property type="project" value="UniProtKB-ARBA"/>
</dbReference>
<dbReference type="GO" id="GO:0003924">
    <property type="term" value="F:GTPase activity"/>
    <property type="evidence" value="ECO:0007669"/>
    <property type="project" value="UniProtKB-UniRule"/>
</dbReference>
<accession>A0A521B8S4</accession>
<dbReference type="Gene3D" id="3.40.50.300">
    <property type="entry name" value="P-loop containing nucleotide triphosphate hydrolases"/>
    <property type="match status" value="1"/>
</dbReference>
<sequence>MRFADYAKIYVTAGRGGDGALHFRREKYVPKGGPDGGDGGKGGDVILVGNEQLNTILDLRYRKYIKAERGQDGAKQRSSGSDGEDEILEVPLGTVVFDADSKERLGEITEHEEKLVIAEGGKGGLGNWHFRSSTNQTPQHAQEGKPGEERVVELELKLMADVGLVGFPNAGKSTLLSALSHAKPKIADYPFTTLEPNLGVVKFEDFRSFVMADIPGIIEEAHEGKGLGIQFLRHIERNNVLLFMVSVMGDIEYEYKALLNELKSYRKDLLDKPRVLAITKMDLKEGYELEEELHFDDEIPVIPISAATGHGVDELREKLWELIQYDRKDNEET</sequence>
<evidence type="ECO:0000313" key="11">
    <source>
        <dbReference type="EMBL" id="SMO43455.1"/>
    </source>
</evidence>
<dbReference type="EMBL" id="FXTP01000002">
    <property type="protein sequence ID" value="SMO43455.1"/>
    <property type="molecule type" value="Genomic_DNA"/>
</dbReference>
<dbReference type="HAMAP" id="MF_01454">
    <property type="entry name" value="GTPase_Obg"/>
    <property type="match status" value="1"/>
</dbReference>
<evidence type="ECO:0000259" key="10">
    <source>
        <dbReference type="PROSITE" id="PS51883"/>
    </source>
</evidence>
<dbReference type="AlphaFoldDB" id="A0A521B8S4"/>
<dbReference type="Pfam" id="PF01018">
    <property type="entry name" value="GTP1_OBG"/>
    <property type="match status" value="1"/>
</dbReference>
<dbReference type="GO" id="GO:0005525">
    <property type="term" value="F:GTP binding"/>
    <property type="evidence" value="ECO:0007669"/>
    <property type="project" value="UniProtKB-UniRule"/>
</dbReference>
<dbReference type="Gene3D" id="2.70.210.12">
    <property type="entry name" value="GTP1/OBG domain"/>
    <property type="match status" value="1"/>
</dbReference>
<feature type="binding site" evidence="8">
    <location>
        <begin position="191"/>
        <end position="195"/>
    </location>
    <ligand>
        <name>GTP</name>
        <dbReference type="ChEBI" id="CHEBI:37565"/>
    </ligand>
</feature>
<reference evidence="11 12" key="1">
    <citation type="submission" date="2017-05" db="EMBL/GenBank/DDBJ databases">
        <authorList>
            <person name="Varghese N."/>
            <person name="Submissions S."/>
        </authorList>
    </citation>
    <scope>NUCLEOTIDE SEQUENCE [LARGE SCALE GENOMIC DNA]</scope>
    <source>
        <strain evidence="11 12">DSM 21985</strain>
    </source>
</reference>
<dbReference type="NCBIfam" id="NF008956">
    <property type="entry name" value="PRK12299.1"/>
    <property type="match status" value="1"/>
</dbReference>
<feature type="binding site" evidence="8">
    <location>
        <begin position="166"/>
        <end position="173"/>
    </location>
    <ligand>
        <name>GTP</name>
        <dbReference type="ChEBI" id="CHEBI:37565"/>
    </ligand>
</feature>
<name>A0A521B8S4_9BACT</name>
<dbReference type="GO" id="GO:0005737">
    <property type="term" value="C:cytoplasm"/>
    <property type="evidence" value="ECO:0007669"/>
    <property type="project" value="UniProtKB-SubCell"/>
</dbReference>
<comment type="similarity">
    <text evidence="1 8">Belongs to the TRAFAC class OBG-HflX-like GTPase superfamily. OBG GTPase family.</text>
</comment>
<evidence type="ECO:0000256" key="4">
    <source>
        <dbReference type="ARBA" id="ARBA00022741"/>
    </source>
</evidence>
<dbReference type="InterPro" id="IPR036726">
    <property type="entry name" value="GTP1_OBG_dom_sf"/>
</dbReference>
<keyword evidence="4 8" id="KW-0547">Nucleotide-binding</keyword>
<dbReference type="InterPro" id="IPR005225">
    <property type="entry name" value="Small_GTP-bd"/>
</dbReference>
<dbReference type="PANTHER" id="PTHR11702:SF31">
    <property type="entry name" value="MITOCHONDRIAL RIBOSOME-ASSOCIATED GTPASE 2"/>
    <property type="match status" value="1"/>
</dbReference>
<keyword evidence="2 8" id="KW-0963">Cytoplasm</keyword>
<dbReference type="RefSeq" id="WP_142453116.1">
    <property type="nucleotide sequence ID" value="NZ_FXTP01000002.1"/>
</dbReference>
<feature type="binding site" evidence="8">
    <location>
        <begin position="305"/>
        <end position="307"/>
    </location>
    <ligand>
        <name>GTP</name>
        <dbReference type="ChEBI" id="CHEBI:37565"/>
    </ligand>
</feature>
<evidence type="ECO:0000256" key="3">
    <source>
        <dbReference type="ARBA" id="ARBA00022723"/>
    </source>
</evidence>
<feature type="binding site" evidence="8">
    <location>
        <begin position="213"/>
        <end position="216"/>
    </location>
    <ligand>
        <name>GTP</name>
        <dbReference type="ChEBI" id="CHEBI:37565"/>
    </ligand>
</feature>
<comment type="subunit">
    <text evidence="8">Monomer.</text>
</comment>
<keyword evidence="12" id="KW-1185">Reference proteome</keyword>
<dbReference type="SUPFAM" id="SSF82051">
    <property type="entry name" value="Obg GTP-binding protein N-terminal domain"/>
    <property type="match status" value="1"/>
</dbReference>
<evidence type="ECO:0000256" key="1">
    <source>
        <dbReference type="ARBA" id="ARBA00007699"/>
    </source>
</evidence>
<dbReference type="InterPro" id="IPR006169">
    <property type="entry name" value="GTP1_OBG_dom"/>
</dbReference>
<gene>
    <name evidence="8" type="primary">obg</name>
    <name evidence="11" type="ORF">SAMN06265219_10299</name>
</gene>
<dbReference type="SUPFAM" id="SSF52540">
    <property type="entry name" value="P-loop containing nucleoside triphosphate hydrolases"/>
    <property type="match status" value="1"/>
</dbReference>
<dbReference type="InterPro" id="IPR027417">
    <property type="entry name" value="P-loop_NTPase"/>
</dbReference>
<dbReference type="FunFam" id="2.70.210.12:FF:000001">
    <property type="entry name" value="GTPase Obg"/>
    <property type="match status" value="1"/>
</dbReference>
<protein>
    <recommendedName>
        <fullName evidence="8">GTPase Obg</fullName>
        <ecNumber evidence="8">3.6.5.-</ecNumber>
    </recommendedName>
    <alternativeName>
        <fullName evidence="8">GTP-binding protein Obg</fullName>
    </alternativeName>
</protein>
<evidence type="ECO:0000256" key="5">
    <source>
        <dbReference type="ARBA" id="ARBA00022801"/>
    </source>
</evidence>
<dbReference type="NCBIfam" id="NF008955">
    <property type="entry name" value="PRK12297.1"/>
    <property type="match status" value="1"/>
</dbReference>
<feature type="domain" description="OBG-type G" evidence="9">
    <location>
        <begin position="160"/>
        <end position="324"/>
    </location>
</feature>
<dbReference type="PANTHER" id="PTHR11702">
    <property type="entry name" value="DEVELOPMENTALLY REGULATED GTP-BINDING PROTEIN-RELATED"/>
    <property type="match status" value="1"/>
</dbReference>
<comment type="cofactor">
    <cofactor evidence="8">
        <name>Mg(2+)</name>
        <dbReference type="ChEBI" id="CHEBI:18420"/>
    </cofactor>
</comment>
<dbReference type="Pfam" id="PF01926">
    <property type="entry name" value="MMR_HSR1"/>
    <property type="match status" value="1"/>
</dbReference>
<dbReference type="InterPro" id="IPR031167">
    <property type="entry name" value="G_OBG"/>
</dbReference>
<evidence type="ECO:0000256" key="8">
    <source>
        <dbReference type="HAMAP-Rule" id="MF_01454"/>
    </source>
</evidence>
<dbReference type="OrthoDB" id="9807318at2"/>
<dbReference type="GO" id="GO:0042254">
    <property type="term" value="P:ribosome biogenesis"/>
    <property type="evidence" value="ECO:0007669"/>
    <property type="project" value="UniProtKB-UniRule"/>
</dbReference>
<comment type="subcellular location">
    <subcellularLocation>
        <location evidence="8">Cytoplasm</location>
    </subcellularLocation>
</comment>
<proteinExistence type="inferred from homology"/>
<dbReference type="PROSITE" id="PS51883">
    <property type="entry name" value="OBG"/>
    <property type="match status" value="1"/>
</dbReference>
<feature type="binding site" evidence="8">
    <location>
        <begin position="279"/>
        <end position="282"/>
    </location>
    <ligand>
        <name>GTP</name>
        <dbReference type="ChEBI" id="CHEBI:37565"/>
    </ligand>
</feature>
<feature type="binding site" evidence="8">
    <location>
        <position position="193"/>
    </location>
    <ligand>
        <name>Mg(2+)</name>
        <dbReference type="ChEBI" id="CHEBI:18420"/>
    </ligand>
</feature>
<evidence type="ECO:0000256" key="7">
    <source>
        <dbReference type="ARBA" id="ARBA00023134"/>
    </source>
</evidence>
<dbReference type="EC" id="3.6.5.-" evidence="8"/>
<keyword evidence="6 8" id="KW-0460">Magnesium</keyword>
<dbReference type="GO" id="GO:0000287">
    <property type="term" value="F:magnesium ion binding"/>
    <property type="evidence" value="ECO:0007669"/>
    <property type="project" value="InterPro"/>
</dbReference>
<evidence type="ECO:0000259" key="9">
    <source>
        <dbReference type="PROSITE" id="PS51710"/>
    </source>
</evidence>
<keyword evidence="7 8" id="KW-0342">GTP-binding</keyword>
<dbReference type="PRINTS" id="PR00326">
    <property type="entry name" value="GTP1OBG"/>
</dbReference>
<feature type="binding site" evidence="8">
    <location>
        <position position="173"/>
    </location>
    <ligand>
        <name>Mg(2+)</name>
        <dbReference type="ChEBI" id="CHEBI:18420"/>
    </ligand>
</feature>
<evidence type="ECO:0000313" key="12">
    <source>
        <dbReference type="Proteomes" id="UP000317557"/>
    </source>
</evidence>
<organism evidence="11 12">
    <name type="scientific">Gracilimonas mengyeensis</name>
    <dbReference type="NCBI Taxonomy" id="1302730"/>
    <lineage>
        <taxon>Bacteria</taxon>
        <taxon>Pseudomonadati</taxon>
        <taxon>Balneolota</taxon>
        <taxon>Balneolia</taxon>
        <taxon>Balneolales</taxon>
        <taxon>Balneolaceae</taxon>
        <taxon>Gracilimonas</taxon>
    </lineage>
</organism>
<dbReference type="InterPro" id="IPR006073">
    <property type="entry name" value="GTP-bd"/>
</dbReference>
<keyword evidence="5 8" id="KW-0378">Hydrolase</keyword>
<evidence type="ECO:0000256" key="2">
    <source>
        <dbReference type="ARBA" id="ARBA00022490"/>
    </source>
</evidence>
<dbReference type="PIRSF" id="PIRSF002401">
    <property type="entry name" value="GTP_bd_Obg/CgtA"/>
    <property type="match status" value="1"/>
</dbReference>
<dbReference type="Proteomes" id="UP000317557">
    <property type="component" value="Unassembled WGS sequence"/>
</dbReference>
<dbReference type="InterPro" id="IPR014100">
    <property type="entry name" value="GTP-bd_Obg/CgtA"/>
</dbReference>
<dbReference type="InterPro" id="IPR045086">
    <property type="entry name" value="OBG_GTPase"/>
</dbReference>
<dbReference type="NCBIfam" id="TIGR02729">
    <property type="entry name" value="Obg_CgtA"/>
    <property type="match status" value="1"/>
</dbReference>
<feature type="domain" description="Obg" evidence="10">
    <location>
        <begin position="1"/>
        <end position="159"/>
    </location>
</feature>
<comment type="function">
    <text evidence="8">An essential GTPase which binds GTP, GDP and possibly (p)ppGpp with moderate affinity, with high nucleotide exchange rates and a fairly low GTP hydrolysis rate. Plays a role in control of the cell cycle, stress response, ribosome biogenesis and in those bacteria that undergo differentiation, in morphogenesis control.</text>
</comment>
<keyword evidence="3 8" id="KW-0479">Metal-binding</keyword>
<dbReference type="NCBIfam" id="TIGR00231">
    <property type="entry name" value="small_GTP"/>
    <property type="match status" value="1"/>
</dbReference>
<dbReference type="PROSITE" id="PS51710">
    <property type="entry name" value="G_OBG"/>
    <property type="match status" value="1"/>
</dbReference>
<evidence type="ECO:0000256" key="6">
    <source>
        <dbReference type="ARBA" id="ARBA00022842"/>
    </source>
</evidence>
<dbReference type="CDD" id="cd01898">
    <property type="entry name" value="Obg"/>
    <property type="match status" value="1"/>
</dbReference>